<reference evidence="2" key="2">
    <citation type="journal article" date="2024" name="Plant">
        <title>Genomic evolution and insights into agronomic trait innovations of Sesamum species.</title>
        <authorList>
            <person name="Miao H."/>
            <person name="Wang L."/>
            <person name="Qu L."/>
            <person name="Liu H."/>
            <person name="Sun Y."/>
            <person name="Le M."/>
            <person name="Wang Q."/>
            <person name="Wei S."/>
            <person name="Zheng Y."/>
            <person name="Lin W."/>
            <person name="Duan Y."/>
            <person name="Cao H."/>
            <person name="Xiong S."/>
            <person name="Wang X."/>
            <person name="Wei L."/>
            <person name="Li C."/>
            <person name="Ma Q."/>
            <person name="Ju M."/>
            <person name="Zhao R."/>
            <person name="Li G."/>
            <person name="Mu C."/>
            <person name="Tian Q."/>
            <person name="Mei H."/>
            <person name="Zhang T."/>
            <person name="Gao T."/>
            <person name="Zhang H."/>
        </authorList>
    </citation>
    <scope>NUCLEOTIDE SEQUENCE</scope>
    <source>
        <strain evidence="2">G02</strain>
    </source>
</reference>
<dbReference type="AlphaFoldDB" id="A0AAW2S0D1"/>
<comment type="caution">
    <text evidence="2">The sequence shown here is derived from an EMBL/GenBank/DDBJ whole genome shotgun (WGS) entry which is preliminary data.</text>
</comment>
<organism evidence="2">
    <name type="scientific">Sesamum radiatum</name>
    <name type="common">Black benniseed</name>
    <dbReference type="NCBI Taxonomy" id="300843"/>
    <lineage>
        <taxon>Eukaryota</taxon>
        <taxon>Viridiplantae</taxon>
        <taxon>Streptophyta</taxon>
        <taxon>Embryophyta</taxon>
        <taxon>Tracheophyta</taxon>
        <taxon>Spermatophyta</taxon>
        <taxon>Magnoliopsida</taxon>
        <taxon>eudicotyledons</taxon>
        <taxon>Gunneridae</taxon>
        <taxon>Pentapetalae</taxon>
        <taxon>asterids</taxon>
        <taxon>lamiids</taxon>
        <taxon>Lamiales</taxon>
        <taxon>Pedaliaceae</taxon>
        <taxon>Sesamum</taxon>
    </lineage>
</organism>
<dbReference type="InterPro" id="IPR013103">
    <property type="entry name" value="RVT_2"/>
</dbReference>
<proteinExistence type="predicted"/>
<gene>
    <name evidence="2" type="ORF">Sradi_3000300</name>
</gene>
<name>A0AAW2S0D1_SESRA</name>
<sequence length="195" mass="21281">MHLLCGQLFPSSKISHGESDSCIREVKSYLDKLFTVKDLGVVKYYLGLEIARSPQGIAVTQAKYIRDLLMDTGLAQAKSATTLLPTGVKFTTEAGNALSNSDSYRQLVGIILYLRFTRPDIAHADEITEGVQQAQGIGDPLHQDLTIGSGPLTRGRLKRMQEAIQAQSNIVFANEIKSQLEAQHVSLIQAQGSPK</sequence>
<evidence type="ECO:0000313" key="2">
    <source>
        <dbReference type="EMBL" id="KAL0386060.1"/>
    </source>
</evidence>
<accession>A0AAW2S0D1</accession>
<dbReference type="EMBL" id="JACGWJ010000012">
    <property type="protein sequence ID" value="KAL0386060.1"/>
    <property type="molecule type" value="Genomic_DNA"/>
</dbReference>
<evidence type="ECO:0000259" key="1">
    <source>
        <dbReference type="Pfam" id="PF07727"/>
    </source>
</evidence>
<feature type="domain" description="Reverse transcriptase Ty1/copia-type" evidence="1">
    <location>
        <begin position="19"/>
        <end position="82"/>
    </location>
</feature>
<reference evidence="2" key="1">
    <citation type="submission" date="2020-06" db="EMBL/GenBank/DDBJ databases">
        <authorList>
            <person name="Li T."/>
            <person name="Hu X."/>
            <person name="Zhang T."/>
            <person name="Song X."/>
            <person name="Zhang H."/>
            <person name="Dai N."/>
            <person name="Sheng W."/>
            <person name="Hou X."/>
            <person name="Wei L."/>
        </authorList>
    </citation>
    <scope>NUCLEOTIDE SEQUENCE</scope>
    <source>
        <strain evidence="2">G02</strain>
        <tissue evidence="2">Leaf</tissue>
    </source>
</reference>
<dbReference type="Pfam" id="PF07727">
    <property type="entry name" value="RVT_2"/>
    <property type="match status" value="1"/>
</dbReference>
<protein>
    <submittedName>
        <fullName evidence="2">Mitochondrial protein</fullName>
    </submittedName>
</protein>